<organism evidence="2 3">
    <name type="scientific">Nocardia rhizosphaerihabitans</name>
    <dbReference type="NCBI Taxonomy" id="1691570"/>
    <lineage>
        <taxon>Bacteria</taxon>
        <taxon>Bacillati</taxon>
        <taxon>Actinomycetota</taxon>
        <taxon>Actinomycetes</taxon>
        <taxon>Mycobacteriales</taxon>
        <taxon>Nocardiaceae</taxon>
        <taxon>Nocardia</taxon>
    </lineage>
</organism>
<dbReference type="Proteomes" id="UP000658127">
    <property type="component" value="Unassembled WGS sequence"/>
</dbReference>
<feature type="region of interest" description="Disordered" evidence="1">
    <location>
        <begin position="1"/>
        <end position="22"/>
    </location>
</feature>
<gene>
    <name evidence="2" type="ORF">GCM10011610_69260</name>
</gene>
<comment type="caution">
    <text evidence="2">The sequence shown here is derived from an EMBL/GenBank/DDBJ whole genome shotgun (WGS) entry which is preliminary data.</text>
</comment>
<proteinExistence type="predicted"/>
<evidence type="ECO:0000313" key="2">
    <source>
        <dbReference type="EMBL" id="GGO00349.1"/>
    </source>
</evidence>
<dbReference type="EMBL" id="BMNE01000015">
    <property type="protein sequence ID" value="GGO00349.1"/>
    <property type="molecule type" value="Genomic_DNA"/>
</dbReference>
<reference evidence="3" key="1">
    <citation type="journal article" date="2019" name="Int. J. Syst. Evol. Microbiol.">
        <title>The Global Catalogue of Microorganisms (GCM) 10K type strain sequencing project: providing services to taxonomists for standard genome sequencing and annotation.</title>
        <authorList>
            <consortium name="The Broad Institute Genomics Platform"/>
            <consortium name="The Broad Institute Genome Sequencing Center for Infectious Disease"/>
            <person name="Wu L."/>
            <person name="Ma J."/>
        </authorList>
    </citation>
    <scope>NUCLEOTIDE SEQUENCE [LARGE SCALE GENOMIC DNA]</scope>
    <source>
        <strain evidence="3">CGMCC 4.7329</strain>
    </source>
</reference>
<keyword evidence="3" id="KW-1185">Reference proteome</keyword>
<evidence type="ECO:0000256" key="1">
    <source>
        <dbReference type="SAM" id="MobiDB-lite"/>
    </source>
</evidence>
<name>A0ABQ2L2T1_9NOCA</name>
<accession>A0ABQ2L2T1</accession>
<protein>
    <submittedName>
        <fullName evidence="2">Uncharacterized protein</fullName>
    </submittedName>
</protein>
<evidence type="ECO:0000313" key="3">
    <source>
        <dbReference type="Proteomes" id="UP000658127"/>
    </source>
</evidence>
<sequence length="96" mass="9311">MIPSPSAVTPAEGPVGGRDSDSLWIGELRVGAQPEDAGGLRVGGQERLEVEFGDGDIGRGGEGGAGGDQTQVAVVGAQVQGDGEADVVGAGAVAGR</sequence>